<comment type="subcellular location">
    <subcellularLocation>
        <location evidence="5">Cytoplasm</location>
    </subcellularLocation>
</comment>
<comment type="function">
    <text evidence="5">Enables the bacterium to metabolize sucrose as a sole carbon source.</text>
</comment>
<dbReference type="PROSITE" id="PS00609">
    <property type="entry name" value="GLYCOSYL_HYDROL_F32"/>
    <property type="match status" value="1"/>
</dbReference>
<dbReference type="RefSeq" id="WP_118233847.1">
    <property type="nucleotide sequence ID" value="NZ_QRHL01000001.1"/>
</dbReference>
<dbReference type="PANTHER" id="PTHR43101:SF1">
    <property type="entry name" value="BETA-FRUCTOSIDASE"/>
    <property type="match status" value="1"/>
</dbReference>
<dbReference type="InterPro" id="IPR018053">
    <property type="entry name" value="Glyco_hydro_32_AS"/>
</dbReference>
<dbReference type="Gene3D" id="2.60.120.560">
    <property type="entry name" value="Exo-inulinase, domain 1"/>
    <property type="match status" value="1"/>
</dbReference>
<sequence length="468" mass="55393">MDKKEYINRLDEQKKLQEMMSRDRYLLNFHLIPPSGWLNDPNGLCQFKGTNHIYYQYTPFDATWGMKLWGHYTTEDWVTYKEYEPFLFSDIKDDRDGVYSGSAFIKDDEIYFYYTGNVKYTDKKYDYISAGREQNTIMMRSKDGFTYDEKRTILKNSDYPNMSCHVRDPQIIERDGVFYMVLGARDLEDRGCVLIYSSKDLENWSYHMRIDSQEKFGYMWECPNLIEISGKMFLICCPQGVEQIGIDYANIYQCGYFPVDINFKEREYALGKFIELDRGFDIYAPQTFTDEKGRKILIGWMGIPDAEYTNEETVKNGWQHALTLPRELKVKNGKIIQIPLEEFKKLRVEQKEIANYENVELIFEFESCKKIEIILRESIKLIYNDGILTLNLKKCGLGRDERSAKLEKLESLNIFLDNSSIEIFINYGEEVFTSRCYCKILENKVNLKGEYKLKKFKGYEIKKIEISN</sequence>
<evidence type="ECO:0000256" key="2">
    <source>
        <dbReference type="ARBA" id="ARBA00022801"/>
    </source>
</evidence>
<dbReference type="Pfam" id="PF08244">
    <property type="entry name" value="Glyco_hydro_32C"/>
    <property type="match status" value="1"/>
</dbReference>
<dbReference type="EMBL" id="QRHL01000001">
    <property type="protein sequence ID" value="RHF74879.1"/>
    <property type="molecule type" value="Genomic_DNA"/>
</dbReference>
<dbReference type="NCBIfam" id="TIGR01322">
    <property type="entry name" value="scrB_fam"/>
    <property type="match status" value="1"/>
</dbReference>
<protein>
    <recommendedName>
        <fullName evidence="4">Sucrose-6-phosphate hydrolase</fullName>
        <ecNumber evidence="4">3.2.1.26</ecNumber>
    </recommendedName>
    <alternativeName>
        <fullName evidence="5">Invertase</fullName>
    </alternativeName>
</protein>
<dbReference type="EC" id="3.2.1.26" evidence="4"/>
<dbReference type="InterPro" id="IPR013320">
    <property type="entry name" value="ConA-like_dom_sf"/>
</dbReference>
<keyword evidence="5" id="KW-0119">Carbohydrate metabolism</keyword>
<proteinExistence type="inferred from homology"/>
<dbReference type="CDD" id="cd18623">
    <property type="entry name" value="GH32_ScrB-like"/>
    <property type="match status" value="1"/>
</dbReference>
<evidence type="ECO:0000256" key="3">
    <source>
        <dbReference type="ARBA" id="ARBA00023295"/>
    </source>
</evidence>
<comment type="caution">
    <text evidence="8">The sequence shown here is derived from an EMBL/GenBank/DDBJ whole genome shotgun (WGS) entry which is preliminary data.</text>
</comment>
<gene>
    <name evidence="8" type="ORF">DW663_00375</name>
</gene>
<dbReference type="SMART" id="SM00640">
    <property type="entry name" value="Glyco_32"/>
    <property type="match status" value="1"/>
</dbReference>
<comment type="catalytic activity">
    <reaction evidence="4">
        <text>Hydrolysis of terminal non-reducing beta-D-fructofuranoside residues in beta-D-fructofuranosides.</text>
        <dbReference type="EC" id="3.2.1.26"/>
    </reaction>
</comment>
<dbReference type="GO" id="GO:0005737">
    <property type="term" value="C:cytoplasm"/>
    <property type="evidence" value="ECO:0007669"/>
    <property type="project" value="UniProtKB-SubCell"/>
</dbReference>
<dbReference type="Gene3D" id="2.115.10.20">
    <property type="entry name" value="Glycosyl hydrolase domain, family 43"/>
    <property type="match status" value="1"/>
</dbReference>
<dbReference type="PANTHER" id="PTHR43101">
    <property type="entry name" value="BETA-FRUCTOSIDASE"/>
    <property type="match status" value="1"/>
</dbReference>
<organism evidence="8 9">
    <name type="scientific">Fusobacterium mortiferum</name>
    <dbReference type="NCBI Taxonomy" id="850"/>
    <lineage>
        <taxon>Bacteria</taxon>
        <taxon>Fusobacteriati</taxon>
        <taxon>Fusobacteriota</taxon>
        <taxon>Fusobacteriia</taxon>
        <taxon>Fusobacteriales</taxon>
        <taxon>Fusobacteriaceae</taxon>
        <taxon>Fusobacterium</taxon>
    </lineage>
</organism>
<accession>A0A414Q239</accession>
<evidence type="ECO:0000313" key="9">
    <source>
        <dbReference type="Proteomes" id="UP000284676"/>
    </source>
</evidence>
<dbReference type="GO" id="GO:0004564">
    <property type="term" value="F:beta-fructofuranosidase activity"/>
    <property type="evidence" value="ECO:0007669"/>
    <property type="project" value="UniProtKB-EC"/>
</dbReference>
<dbReference type="UniPathway" id="UPA00238"/>
<dbReference type="InterPro" id="IPR006232">
    <property type="entry name" value="Suc6P_hydrolase"/>
</dbReference>
<evidence type="ECO:0000256" key="4">
    <source>
        <dbReference type="RuleBase" id="RU362110"/>
    </source>
</evidence>
<keyword evidence="5" id="KW-0963">Cytoplasm</keyword>
<dbReference type="InterPro" id="IPR001362">
    <property type="entry name" value="Glyco_hydro_32"/>
</dbReference>
<feature type="domain" description="Glycosyl hydrolase family 32 C-terminal" evidence="7">
    <location>
        <begin position="359"/>
        <end position="442"/>
    </location>
</feature>
<evidence type="ECO:0000256" key="5">
    <source>
        <dbReference type="RuleBase" id="RU365015"/>
    </source>
</evidence>
<reference evidence="8 9" key="1">
    <citation type="submission" date="2018-08" db="EMBL/GenBank/DDBJ databases">
        <title>A genome reference for cultivated species of the human gut microbiota.</title>
        <authorList>
            <person name="Zou Y."/>
            <person name="Xue W."/>
            <person name="Luo G."/>
        </authorList>
    </citation>
    <scope>NUCLEOTIDE SEQUENCE [LARGE SCALE GENOMIC DNA]</scope>
    <source>
        <strain evidence="8 9">AM25-1</strain>
    </source>
</reference>
<dbReference type="InterPro" id="IPR051214">
    <property type="entry name" value="GH32_Enzymes"/>
</dbReference>
<dbReference type="GO" id="GO:0005985">
    <property type="term" value="P:sucrose metabolic process"/>
    <property type="evidence" value="ECO:0007669"/>
    <property type="project" value="UniProtKB-UniPathway"/>
</dbReference>
<evidence type="ECO:0000256" key="1">
    <source>
        <dbReference type="ARBA" id="ARBA00009902"/>
    </source>
</evidence>
<evidence type="ECO:0000259" key="7">
    <source>
        <dbReference type="Pfam" id="PF08244"/>
    </source>
</evidence>
<dbReference type="AlphaFoldDB" id="A0A414Q239"/>
<dbReference type="InterPro" id="IPR023296">
    <property type="entry name" value="Glyco_hydro_beta-prop_sf"/>
</dbReference>
<dbReference type="SUPFAM" id="SSF75005">
    <property type="entry name" value="Arabinanase/levansucrase/invertase"/>
    <property type="match status" value="1"/>
</dbReference>
<comment type="similarity">
    <text evidence="1 4">Belongs to the glycosyl hydrolase 32 family.</text>
</comment>
<keyword evidence="3 4" id="KW-0326">Glycosidase</keyword>
<dbReference type="Proteomes" id="UP000284676">
    <property type="component" value="Unassembled WGS sequence"/>
</dbReference>
<dbReference type="Pfam" id="PF00251">
    <property type="entry name" value="Glyco_hydro_32N"/>
    <property type="match status" value="1"/>
</dbReference>
<name>A0A414Q239_FUSMR</name>
<comment type="pathway">
    <text evidence="5">Glycan biosynthesis; sucrose metabolism.</text>
</comment>
<evidence type="ECO:0000259" key="6">
    <source>
        <dbReference type="Pfam" id="PF00251"/>
    </source>
</evidence>
<keyword evidence="2 4" id="KW-0378">Hydrolase</keyword>
<dbReference type="SUPFAM" id="SSF49899">
    <property type="entry name" value="Concanavalin A-like lectins/glucanases"/>
    <property type="match status" value="1"/>
</dbReference>
<feature type="domain" description="Glycosyl hydrolase family 32 N-terminal" evidence="6">
    <location>
        <begin position="30"/>
        <end position="339"/>
    </location>
</feature>
<dbReference type="InterPro" id="IPR013189">
    <property type="entry name" value="Glyco_hydro_32_C"/>
</dbReference>
<evidence type="ECO:0000313" key="8">
    <source>
        <dbReference type="EMBL" id="RHF74879.1"/>
    </source>
</evidence>
<dbReference type="InterPro" id="IPR013148">
    <property type="entry name" value="Glyco_hydro_32_N"/>
</dbReference>